<evidence type="ECO:0000256" key="10">
    <source>
        <dbReference type="RuleBase" id="RU361274"/>
    </source>
</evidence>
<dbReference type="OrthoDB" id="4279at2"/>
<dbReference type="GO" id="GO:0016787">
    <property type="term" value="F:hydrolase activity"/>
    <property type="evidence" value="ECO:0007669"/>
    <property type="project" value="UniProtKB-KW"/>
</dbReference>
<dbReference type="PANTHER" id="PTHR30616:SF2">
    <property type="entry name" value="PURINE NUCLEOSIDE PHOSPHORYLASE LACC1"/>
    <property type="match status" value="1"/>
</dbReference>
<comment type="caution">
    <text evidence="12">The sequence shown here is derived from an EMBL/GenBank/DDBJ whole genome shotgun (WGS) entry which is preliminary data.</text>
</comment>
<keyword evidence="3" id="KW-0808">Transferase</keyword>
<dbReference type="EMBL" id="QUSG01000012">
    <property type="protein sequence ID" value="KAA3525324.1"/>
    <property type="molecule type" value="Genomic_DNA"/>
</dbReference>
<dbReference type="CDD" id="cd16833">
    <property type="entry name" value="YfiH"/>
    <property type="match status" value="1"/>
</dbReference>
<keyword evidence="4" id="KW-0479">Metal-binding</keyword>
<dbReference type="Proteomes" id="UP000436911">
    <property type="component" value="Unassembled WGS sequence"/>
</dbReference>
<comment type="catalytic activity">
    <reaction evidence="8">
        <text>adenosine + phosphate = alpha-D-ribose 1-phosphate + adenine</text>
        <dbReference type="Rhea" id="RHEA:27642"/>
        <dbReference type="ChEBI" id="CHEBI:16335"/>
        <dbReference type="ChEBI" id="CHEBI:16708"/>
        <dbReference type="ChEBI" id="CHEBI:43474"/>
        <dbReference type="ChEBI" id="CHEBI:57720"/>
        <dbReference type="EC" id="2.4.2.1"/>
    </reaction>
    <physiologicalReaction direction="left-to-right" evidence="8">
        <dbReference type="Rhea" id="RHEA:27643"/>
    </physiologicalReaction>
</comment>
<dbReference type="SUPFAM" id="SSF64438">
    <property type="entry name" value="CNF1/YfiH-like putative cysteine hydrolases"/>
    <property type="match status" value="1"/>
</dbReference>
<dbReference type="GO" id="GO:0017061">
    <property type="term" value="F:S-methyl-5-thioadenosine phosphorylase activity"/>
    <property type="evidence" value="ECO:0007669"/>
    <property type="project" value="UniProtKB-EC"/>
</dbReference>
<sequence length="276" mass="29028">MPSSTHDVAHLQPETGPSPLQSALLAPCGSAGIVHGFFTRHGGVSTGIYAGLNIGLGSNDNPAHVHENRARVAGWFGGKEADLVTVHQVHSPNVVTVTEPFGSQRPQVDAMVTDRPGLILGALAADCGPILFADPVNRVIGAAHAGWKGALTGVLENTIEAMIALGATRASIVATLGPSISAKAYEVGPEFVERFLAHDPAYQQFFTPSTKPGHSMFDLPGLTVKRLTDAGIAADMLGLCTYGDPDRFFSYRRTTHAGEPDYGRQISAIMLQGPRA</sequence>
<dbReference type="GeneID" id="60684497"/>
<comment type="catalytic activity">
    <reaction evidence="9">
        <text>S-methyl-5'-thioadenosine + phosphate = 5-(methylsulfanyl)-alpha-D-ribose 1-phosphate + adenine</text>
        <dbReference type="Rhea" id="RHEA:11852"/>
        <dbReference type="ChEBI" id="CHEBI:16708"/>
        <dbReference type="ChEBI" id="CHEBI:17509"/>
        <dbReference type="ChEBI" id="CHEBI:43474"/>
        <dbReference type="ChEBI" id="CHEBI:58533"/>
        <dbReference type="EC" id="2.4.2.28"/>
    </reaction>
    <physiologicalReaction direction="left-to-right" evidence="9">
        <dbReference type="Rhea" id="RHEA:11853"/>
    </physiologicalReaction>
</comment>
<comment type="catalytic activity">
    <reaction evidence="7">
        <text>adenosine + H2O + H(+) = inosine + NH4(+)</text>
        <dbReference type="Rhea" id="RHEA:24408"/>
        <dbReference type="ChEBI" id="CHEBI:15377"/>
        <dbReference type="ChEBI" id="CHEBI:15378"/>
        <dbReference type="ChEBI" id="CHEBI:16335"/>
        <dbReference type="ChEBI" id="CHEBI:17596"/>
        <dbReference type="ChEBI" id="CHEBI:28938"/>
        <dbReference type="EC" id="3.5.4.4"/>
    </reaction>
    <physiologicalReaction direction="left-to-right" evidence="7">
        <dbReference type="Rhea" id="RHEA:24409"/>
    </physiologicalReaction>
</comment>
<evidence type="ECO:0000313" key="12">
    <source>
        <dbReference type="EMBL" id="KAA3525324.1"/>
    </source>
</evidence>
<dbReference type="Pfam" id="PF02578">
    <property type="entry name" value="Cu-oxidase_4"/>
    <property type="match status" value="1"/>
</dbReference>
<dbReference type="GO" id="GO:0005507">
    <property type="term" value="F:copper ion binding"/>
    <property type="evidence" value="ECO:0007669"/>
    <property type="project" value="TreeGrafter"/>
</dbReference>
<evidence type="ECO:0000313" key="13">
    <source>
        <dbReference type="Proteomes" id="UP000436911"/>
    </source>
</evidence>
<evidence type="ECO:0000256" key="6">
    <source>
        <dbReference type="ARBA" id="ARBA00022833"/>
    </source>
</evidence>
<dbReference type="PANTHER" id="PTHR30616">
    <property type="entry name" value="UNCHARACTERIZED PROTEIN YFIH"/>
    <property type="match status" value="1"/>
</dbReference>
<comment type="similarity">
    <text evidence="2 10">Belongs to the purine nucleoside phosphorylase YfiH/LACC1 family.</text>
</comment>
<dbReference type="Gene3D" id="3.60.140.10">
    <property type="entry name" value="CNF1/YfiH-like putative cysteine hydrolases"/>
    <property type="match status" value="1"/>
</dbReference>
<evidence type="ECO:0000256" key="5">
    <source>
        <dbReference type="ARBA" id="ARBA00022801"/>
    </source>
</evidence>
<comment type="catalytic activity">
    <reaction evidence="1">
        <text>inosine + phosphate = alpha-D-ribose 1-phosphate + hypoxanthine</text>
        <dbReference type="Rhea" id="RHEA:27646"/>
        <dbReference type="ChEBI" id="CHEBI:17368"/>
        <dbReference type="ChEBI" id="CHEBI:17596"/>
        <dbReference type="ChEBI" id="CHEBI:43474"/>
        <dbReference type="ChEBI" id="CHEBI:57720"/>
        <dbReference type="EC" id="2.4.2.1"/>
    </reaction>
    <physiologicalReaction direction="left-to-right" evidence="1">
        <dbReference type="Rhea" id="RHEA:27647"/>
    </physiologicalReaction>
</comment>
<dbReference type="AlphaFoldDB" id="A0A368NK14"/>
<protein>
    <recommendedName>
        <fullName evidence="10">Purine nucleoside phosphorylase</fullName>
    </recommendedName>
</protein>
<dbReference type="NCBIfam" id="TIGR00726">
    <property type="entry name" value="peptidoglycan editing factor PgeF"/>
    <property type="match status" value="1"/>
</dbReference>
<name>A0A368NK14_AGRVI</name>
<organism evidence="12 13">
    <name type="scientific">Agrobacterium vitis</name>
    <name type="common">Rhizobium vitis</name>
    <dbReference type="NCBI Taxonomy" id="373"/>
    <lineage>
        <taxon>Bacteria</taxon>
        <taxon>Pseudomonadati</taxon>
        <taxon>Pseudomonadota</taxon>
        <taxon>Alphaproteobacteria</taxon>
        <taxon>Hyphomicrobiales</taxon>
        <taxon>Rhizobiaceae</taxon>
        <taxon>Rhizobium/Agrobacterium group</taxon>
        <taxon>Agrobacterium</taxon>
    </lineage>
</organism>
<evidence type="ECO:0000256" key="4">
    <source>
        <dbReference type="ARBA" id="ARBA00022723"/>
    </source>
</evidence>
<evidence type="ECO:0000256" key="3">
    <source>
        <dbReference type="ARBA" id="ARBA00022679"/>
    </source>
</evidence>
<gene>
    <name evidence="12" type="primary">pgeF</name>
    <name evidence="12" type="ORF">DXT89_18520</name>
</gene>
<evidence type="ECO:0000256" key="7">
    <source>
        <dbReference type="ARBA" id="ARBA00047989"/>
    </source>
</evidence>
<reference evidence="12 13" key="1">
    <citation type="submission" date="2018-08" db="EMBL/GenBank/DDBJ databases">
        <title>Genome sequencing of Agrobacterium vitis strain ICMP 10754.</title>
        <authorList>
            <person name="Visnovsky S.B."/>
            <person name="Pitman A.R."/>
        </authorList>
    </citation>
    <scope>NUCLEOTIDE SEQUENCE [LARGE SCALE GENOMIC DNA]</scope>
    <source>
        <strain evidence="12 13">ICMP 10754</strain>
    </source>
</reference>
<dbReference type="InterPro" id="IPR011324">
    <property type="entry name" value="Cytotoxic_necrot_fac-like_cat"/>
</dbReference>
<dbReference type="RefSeq" id="WP_060719830.1">
    <property type="nucleotide sequence ID" value="NZ_CP055265.1"/>
</dbReference>
<evidence type="ECO:0000256" key="1">
    <source>
        <dbReference type="ARBA" id="ARBA00000553"/>
    </source>
</evidence>
<dbReference type="InterPro" id="IPR038371">
    <property type="entry name" value="Cu_polyphenol_OxRdtase_sf"/>
</dbReference>
<evidence type="ECO:0000256" key="9">
    <source>
        <dbReference type="ARBA" id="ARBA00049893"/>
    </source>
</evidence>
<keyword evidence="5" id="KW-0378">Hydrolase</keyword>
<evidence type="ECO:0000256" key="2">
    <source>
        <dbReference type="ARBA" id="ARBA00007353"/>
    </source>
</evidence>
<accession>A0A368NK14</accession>
<feature type="region of interest" description="Disordered" evidence="11">
    <location>
        <begin position="1"/>
        <end position="21"/>
    </location>
</feature>
<keyword evidence="6" id="KW-0862">Zinc</keyword>
<dbReference type="InterPro" id="IPR003730">
    <property type="entry name" value="Cu_polyphenol_OxRdtase"/>
</dbReference>
<proteinExistence type="inferred from homology"/>
<evidence type="ECO:0000256" key="11">
    <source>
        <dbReference type="SAM" id="MobiDB-lite"/>
    </source>
</evidence>
<evidence type="ECO:0000256" key="8">
    <source>
        <dbReference type="ARBA" id="ARBA00048968"/>
    </source>
</evidence>